<dbReference type="PROSITE" id="PS50995">
    <property type="entry name" value="HTH_MARR_2"/>
    <property type="match status" value="1"/>
</dbReference>
<gene>
    <name evidence="2" type="ORF">ACFO60_36600</name>
</gene>
<dbReference type="InterPro" id="IPR039422">
    <property type="entry name" value="MarR/SlyA-like"/>
</dbReference>
<dbReference type="InterPro" id="IPR000835">
    <property type="entry name" value="HTH_MarR-typ"/>
</dbReference>
<comment type="caution">
    <text evidence="2">The sequence shown here is derived from an EMBL/GenBank/DDBJ whole genome shotgun (WGS) entry which is preliminary data.</text>
</comment>
<evidence type="ECO:0000259" key="1">
    <source>
        <dbReference type="PROSITE" id="PS50995"/>
    </source>
</evidence>
<dbReference type="Pfam" id="PF12802">
    <property type="entry name" value="MarR_2"/>
    <property type="match status" value="1"/>
</dbReference>
<accession>A0ABV9CV83</accession>
<feature type="domain" description="HTH marR-type" evidence="1">
    <location>
        <begin position="14"/>
        <end position="150"/>
    </location>
</feature>
<reference evidence="3" key="1">
    <citation type="journal article" date="2019" name="Int. J. Syst. Evol. Microbiol.">
        <title>The Global Catalogue of Microorganisms (GCM) 10K type strain sequencing project: providing services to taxonomists for standard genome sequencing and annotation.</title>
        <authorList>
            <consortium name="The Broad Institute Genomics Platform"/>
            <consortium name="The Broad Institute Genome Sequencing Center for Infectious Disease"/>
            <person name="Wu L."/>
            <person name="Ma J."/>
        </authorList>
    </citation>
    <scope>NUCLEOTIDE SEQUENCE [LARGE SCALE GENOMIC DNA]</scope>
    <source>
        <strain evidence="3">CGMCC 4.7132</strain>
    </source>
</reference>
<dbReference type="PANTHER" id="PTHR33164:SF99">
    <property type="entry name" value="MARR FAMILY REGULATORY PROTEIN"/>
    <property type="match status" value="1"/>
</dbReference>
<dbReference type="InterPro" id="IPR036390">
    <property type="entry name" value="WH_DNA-bd_sf"/>
</dbReference>
<dbReference type="SMART" id="SM00347">
    <property type="entry name" value="HTH_MARR"/>
    <property type="match status" value="1"/>
</dbReference>
<dbReference type="InterPro" id="IPR036388">
    <property type="entry name" value="WH-like_DNA-bd_sf"/>
</dbReference>
<dbReference type="Gene3D" id="1.10.10.10">
    <property type="entry name" value="Winged helix-like DNA-binding domain superfamily/Winged helix DNA-binding domain"/>
    <property type="match status" value="1"/>
</dbReference>
<evidence type="ECO:0000313" key="3">
    <source>
        <dbReference type="Proteomes" id="UP001596004"/>
    </source>
</evidence>
<name>A0ABV9CV83_9ACTN</name>
<dbReference type="EMBL" id="JBHSFP010000043">
    <property type="protein sequence ID" value="MFC4536318.1"/>
    <property type="molecule type" value="Genomic_DNA"/>
</dbReference>
<organism evidence="2 3">
    <name type="scientific">Sphaerisporangium dianthi</name>
    <dbReference type="NCBI Taxonomy" id="1436120"/>
    <lineage>
        <taxon>Bacteria</taxon>
        <taxon>Bacillati</taxon>
        <taxon>Actinomycetota</taxon>
        <taxon>Actinomycetes</taxon>
        <taxon>Streptosporangiales</taxon>
        <taxon>Streptosporangiaceae</taxon>
        <taxon>Sphaerisporangium</taxon>
    </lineage>
</organism>
<dbReference type="SUPFAM" id="SSF46785">
    <property type="entry name" value="Winged helix' DNA-binding domain"/>
    <property type="match status" value="1"/>
</dbReference>
<protein>
    <submittedName>
        <fullName evidence="2">MarR family winged helix-turn-helix transcriptional regulator</fullName>
    </submittedName>
</protein>
<dbReference type="PANTHER" id="PTHR33164">
    <property type="entry name" value="TRANSCRIPTIONAL REGULATOR, MARR FAMILY"/>
    <property type="match status" value="1"/>
</dbReference>
<proteinExistence type="predicted"/>
<sequence>MTTARPPRPLTPDENALLRALTRVMYALPRAIDADMMRGQRLPLIEFITLMRLSEAPHRRMRMGDLAAACELSLSGMTRIVTRLAGQGLIERVRCDDDARGWNAVLTDAGLTRLERAWPDNLASVRRHFLDHLEGIDLARLAHAIQRVASDD</sequence>
<dbReference type="RefSeq" id="WP_380850541.1">
    <property type="nucleotide sequence ID" value="NZ_JBHSFP010000043.1"/>
</dbReference>
<dbReference type="Proteomes" id="UP001596004">
    <property type="component" value="Unassembled WGS sequence"/>
</dbReference>
<keyword evidence="3" id="KW-1185">Reference proteome</keyword>
<evidence type="ECO:0000313" key="2">
    <source>
        <dbReference type="EMBL" id="MFC4536318.1"/>
    </source>
</evidence>